<keyword evidence="2" id="KW-1185">Reference proteome</keyword>
<gene>
    <name evidence="1" type="ORF">CAGGBEG34_270049</name>
</gene>
<proteinExistence type="predicted"/>
<organism evidence="1 2">
    <name type="scientific">Candidatus Glomeribacter gigasporarum BEG34</name>
    <dbReference type="NCBI Taxonomy" id="1070319"/>
    <lineage>
        <taxon>Bacteria</taxon>
        <taxon>Pseudomonadati</taxon>
        <taxon>Pseudomonadota</taxon>
        <taxon>Betaproteobacteria</taxon>
        <taxon>Burkholderiales</taxon>
        <taxon>Burkholderiaceae</taxon>
        <taxon>Candidatus Glomeribacter</taxon>
    </lineage>
</organism>
<dbReference type="RefSeq" id="WP_006682801.1">
    <property type="nucleotide sequence ID" value="NZ_CAFB01000044.1"/>
</dbReference>
<evidence type="ECO:0000313" key="2">
    <source>
        <dbReference type="Proteomes" id="UP000054051"/>
    </source>
</evidence>
<accession>G2JA40</accession>
<dbReference type="EMBL" id="CAFB01000044">
    <property type="protein sequence ID" value="CCD29639.1"/>
    <property type="molecule type" value="Genomic_DNA"/>
</dbReference>
<reference evidence="1 2" key="1">
    <citation type="submission" date="2011-08" db="EMBL/GenBank/DDBJ databases">
        <title>The genome of the obligate endobacterium of an arbuscular mycorrhizal fungus reveals an interphylum network of nutritional interactions.</title>
        <authorList>
            <person name="Ghignone S."/>
            <person name="Salvioli A."/>
            <person name="Anca I."/>
            <person name="Lumini E."/>
            <person name="Ortu G."/>
            <person name="Petiti L."/>
            <person name="Cruveiller S."/>
            <person name="Bianciotto V."/>
            <person name="Piffanelli P."/>
            <person name="Lanfranco L."/>
            <person name="Bonfante P."/>
        </authorList>
    </citation>
    <scope>NUCLEOTIDE SEQUENCE [LARGE SCALE GENOMIC DNA]</scope>
    <source>
        <strain evidence="1 2">BEG34</strain>
    </source>
</reference>
<comment type="caution">
    <text evidence="1">The sequence shown here is derived from an EMBL/GenBank/DDBJ whole genome shotgun (WGS) entry which is preliminary data.</text>
</comment>
<dbReference type="OrthoDB" id="9014202at2"/>
<name>G2JA40_9BURK</name>
<dbReference type="Proteomes" id="UP000054051">
    <property type="component" value="Unassembled WGS sequence"/>
</dbReference>
<evidence type="ECO:0000313" key="1">
    <source>
        <dbReference type="EMBL" id="CCD29639.1"/>
    </source>
</evidence>
<sequence>MEGIQKGFSKNQVIQHLLDQEQLAGIGSCFSDFIRELEFPVYLKDAQTGKFILSNAHHVYLRKNIGALQSPDDLIGLTADDLQNTQSFVPSRIYKIANALKSALKIDAKSIGRSSMEMMKNLDSDVLESSMRKISVPYSSILDSGHIYIRRTVKQPILSLDKRKIIAVLAYDLPLHHSLFNLFRLYQEYYSDRLSVVLFLNYLSIEHCFYRPPTAKEMQIFLMLYQQPNRKKATQLLNISYNTLTSYLQHIKEEILIKPNLNEVLDQLRKITLLEEGRSHFDVSGCCRWKDRLGPSLQLH</sequence>
<dbReference type="STRING" id="1070319.CAGGBEG34_270049"/>
<protein>
    <submittedName>
        <fullName evidence="1">Putative transcriptional regulator</fullName>
    </submittedName>
</protein>
<dbReference type="AlphaFoldDB" id="G2JA40"/>